<feature type="domain" description="POTRA" evidence="8">
    <location>
        <begin position="26"/>
        <end position="94"/>
    </location>
</feature>
<evidence type="ECO:0000256" key="1">
    <source>
        <dbReference type="ARBA" id="ARBA00004370"/>
    </source>
</evidence>
<dbReference type="InterPro" id="IPR026579">
    <property type="entry name" value="FtsQ"/>
</dbReference>
<evidence type="ECO:0000313" key="10">
    <source>
        <dbReference type="Proteomes" id="UP000501253"/>
    </source>
</evidence>
<evidence type="ECO:0000259" key="8">
    <source>
        <dbReference type="PROSITE" id="PS51779"/>
    </source>
</evidence>
<dbReference type="InterPro" id="IPR034746">
    <property type="entry name" value="POTRA"/>
</dbReference>
<organism evidence="9 10">
    <name type="scientific">Thermosulfurimonas marina</name>
    <dbReference type="NCBI Taxonomy" id="2047767"/>
    <lineage>
        <taxon>Bacteria</taxon>
        <taxon>Pseudomonadati</taxon>
        <taxon>Thermodesulfobacteriota</taxon>
        <taxon>Thermodesulfobacteria</taxon>
        <taxon>Thermodesulfobacteriales</taxon>
        <taxon>Thermodesulfobacteriaceae</taxon>
        <taxon>Thermosulfurimonas</taxon>
    </lineage>
</organism>
<dbReference type="PROSITE" id="PS51779">
    <property type="entry name" value="POTRA"/>
    <property type="match status" value="1"/>
</dbReference>
<keyword evidence="10" id="KW-1185">Reference proteome</keyword>
<protein>
    <submittedName>
        <fullName evidence="9">FtsQ-type POTRA domain-containing protein</fullName>
    </submittedName>
</protein>
<dbReference type="KEGG" id="tmai:FVE67_02610"/>
<evidence type="ECO:0000256" key="7">
    <source>
        <dbReference type="ARBA" id="ARBA00023306"/>
    </source>
</evidence>
<reference evidence="9 10" key="1">
    <citation type="submission" date="2019-08" db="EMBL/GenBank/DDBJ databases">
        <title>Complete genome sequence of Thermosulfurimonas marina SU872T, an anaerobic thermophilic chemolithoautotrophic bacterium isolated from a shallow marine hydrothermal vent.</title>
        <authorList>
            <person name="Allioux M."/>
            <person name="Jebbar M."/>
            <person name="Slobodkina G."/>
            <person name="Slobodkin A."/>
            <person name="Moalic Y."/>
            <person name="Frolova A."/>
            <person name="Shao Z."/>
            <person name="Alain K."/>
        </authorList>
    </citation>
    <scope>NUCLEOTIDE SEQUENCE [LARGE SCALE GENOMIC DNA]</scope>
    <source>
        <strain evidence="9 10">SU872</strain>
    </source>
</reference>
<evidence type="ECO:0000256" key="3">
    <source>
        <dbReference type="ARBA" id="ARBA00022618"/>
    </source>
</evidence>
<gene>
    <name evidence="9" type="ORF">FVE67_02610</name>
</gene>
<evidence type="ECO:0000256" key="4">
    <source>
        <dbReference type="ARBA" id="ARBA00022692"/>
    </source>
</evidence>
<name>A0A6H1WRA9_9BACT</name>
<dbReference type="PANTHER" id="PTHR35851:SF1">
    <property type="entry name" value="CELL DIVISION PROTEIN FTSQ"/>
    <property type="match status" value="1"/>
</dbReference>
<dbReference type="AlphaFoldDB" id="A0A6H1WRA9"/>
<evidence type="ECO:0000256" key="5">
    <source>
        <dbReference type="ARBA" id="ARBA00022989"/>
    </source>
</evidence>
<accession>A0A6H1WRA9</accession>
<keyword evidence="6" id="KW-0472">Membrane</keyword>
<keyword evidence="4" id="KW-0812">Transmembrane</keyword>
<evidence type="ECO:0000256" key="2">
    <source>
        <dbReference type="ARBA" id="ARBA00022475"/>
    </source>
</evidence>
<sequence length="237" mass="27514">MLILALISVGLSGVGLWRLLPHLSVFRLETVRIEGLKRLSEAEVRALLPAAPGENLFVLDLEALRRTLEAHPWVARAQVSRDLPHTLVVRIREERPVALTKIKEKLYYLNEKGEAFAEAPNEALFHYPVVSYASSELLQKEASFFRLLSWLDRTDRYLPCYESLSQIYLAPDRILVYTREGLKIRFEPGDFSSLKEAYRRLDRVMSYLYDERLLHRARLVRLDYPEGRALVAYREGK</sequence>
<keyword evidence="7" id="KW-0131">Cell cycle</keyword>
<keyword evidence="3" id="KW-0132">Cell division</keyword>
<dbReference type="GO" id="GO:0016020">
    <property type="term" value="C:membrane"/>
    <property type="evidence" value="ECO:0007669"/>
    <property type="project" value="UniProtKB-SubCell"/>
</dbReference>
<evidence type="ECO:0000256" key="6">
    <source>
        <dbReference type="ARBA" id="ARBA00023136"/>
    </source>
</evidence>
<dbReference type="PANTHER" id="PTHR35851">
    <property type="entry name" value="CELL DIVISION PROTEIN FTSQ"/>
    <property type="match status" value="1"/>
</dbReference>
<dbReference type="InterPro" id="IPR013685">
    <property type="entry name" value="POTRA_FtsQ_type"/>
</dbReference>
<dbReference type="RefSeq" id="WP_168719115.1">
    <property type="nucleotide sequence ID" value="NZ_CP042909.1"/>
</dbReference>
<dbReference type="EMBL" id="CP042909">
    <property type="protein sequence ID" value="QJA05755.1"/>
    <property type="molecule type" value="Genomic_DNA"/>
</dbReference>
<evidence type="ECO:0000313" key="9">
    <source>
        <dbReference type="EMBL" id="QJA05755.1"/>
    </source>
</evidence>
<comment type="subcellular location">
    <subcellularLocation>
        <location evidence="1">Membrane</location>
    </subcellularLocation>
</comment>
<dbReference type="Proteomes" id="UP000501253">
    <property type="component" value="Chromosome"/>
</dbReference>
<dbReference type="Gene3D" id="3.10.20.310">
    <property type="entry name" value="membrane protein fhac"/>
    <property type="match status" value="1"/>
</dbReference>
<dbReference type="Pfam" id="PF08478">
    <property type="entry name" value="POTRA_1"/>
    <property type="match status" value="1"/>
</dbReference>
<proteinExistence type="predicted"/>
<keyword evidence="5" id="KW-1133">Transmembrane helix</keyword>
<keyword evidence="2" id="KW-1003">Cell membrane</keyword>
<dbReference type="GO" id="GO:0090529">
    <property type="term" value="P:cell septum assembly"/>
    <property type="evidence" value="ECO:0007669"/>
    <property type="project" value="InterPro"/>
</dbReference>